<evidence type="ECO:0000313" key="2">
    <source>
        <dbReference type="Proteomes" id="UP001291623"/>
    </source>
</evidence>
<evidence type="ECO:0000313" key="1">
    <source>
        <dbReference type="EMBL" id="KAK4343713.1"/>
    </source>
</evidence>
<reference evidence="1" key="1">
    <citation type="submission" date="2023-12" db="EMBL/GenBank/DDBJ databases">
        <title>Genome assembly of Anisodus tanguticus.</title>
        <authorList>
            <person name="Wang Y.-J."/>
        </authorList>
    </citation>
    <scope>NUCLEOTIDE SEQUENCE</scope>
    <source>
        <strain evidence="1">KB-2021</strain>
        <tissue evidence="1">Leaf</tissue>
    </source>
</reference>
<sequence length="68" mass="8018">MLELFFAVAFSAAPLILYVPPIRSFNLFVESVEDFVRHSTMYTLRIFPRFPLFFSRYLSPLLLSQPTR</sequence>
<protein>
    <submittedName>
        <fullName evidence="1">Uncharacterized protein</fullName>
    </submittedName>
</protein>
<dbReference type="PANTHER" id="PTHR36616:SF5">
    <property type="entry name" value="DIS3-EXONUCLEASE-LIKE PROTEIN"/>
    <property type="match status" value="1"/>
</dbReference>
<name>A0AAE1R2J0_9SOLA</name>
<gene>
    <name evidence="1" type="ORF">RND71_036807</name>
</gene>
<dbReference type="AlphaFoldDB" id="A0AAE1R2J0"/>
<comment type="caution">
    <text evidence="1">The sequence shown here is derived from an EMBL/GenBank/DDBJ whole genome shotgun (WGS) entry which is preliminary data.</text>
</comment>
<dbReference type="EMBL" id="JAVYJV010000020">
    <property type="protein sequence ID" value="KAK4343713.1"/>
    <property type="molecule type" value="Genomic_DNA"/>
</dbReference>
<dbReference type="PANTHER" id="PTHR36616">
    <property type="entry name" value="BNAC07G32700D PROTEIN"/>
    <property type="match status" value="1"/>
</dbReference>
<proteinExistence type="predicted"/>
<keyword evidence="2" id="KW-1185">Reference proteome</keyword>
<accession>A0AAE1R2J0</accession>
<organism evidence="1 2">
    <name type="scientific">Anisodus tanguticus</name>
    <dbReference type="NCBI Taxonomy" id="243964"/>
    <lineage>
        <taxon>Eukaryota</taxon>
        <taxon>Viridiplantae</taxon>
        <taxon>Streptophyta</taxon>
        <taxon>Embryophyta</taxon>
        <taxon>Tracheophyta</taxon>
        <taxon>Spermatophyta</taxon>
        <taxon>Magnoliopsida</taxon>
        <taxon>eudicotyledons</taxon>
        <taxon>Gunneridae</taxon>
        <taxon>Pentapetalae</taxon>
        <taxon>asterids</taxon>
        <taxon>lamiids</taxon>
        <taxon>Solanales</taxon>
        <taxon>Solanaceae</taxon>
        <taxon>Solanoideae</taxon>
        <taxon>Hyoscyameae</taxon>
        <taxon>Anisodus</taxon>
    </lineage>
</organism>
<dbReference type="Proteomes" id="UP001291623">
    <property type="component" value="Unassembled WGS sequence"/>
</dbReference>